<dbReference type="AlphaFoldDB" id="A0A2T0ML81"/>
<protein>
    <submittedName>
        <fullName evidence="2">Uncharacterized protein</fullName>
    </submittedName>
</protein>
<evidence type="ECO:0000256" key="1">
    <source>
        <dbReference type="SAM" id="MobiDB-lite"/>
    </source>
</evidence>
<evidence type="ECO:0000313" key="3">
    <source>
        <dbReference type="Proteomes" id="UP000238312"/>
    </source>
</evidence>
<sequence>MMRVLVPARLRKAVRTWFDSRYISISDHRQDIRDALWEVQTLRREMVTLQSEVERLRQARPAAPPPPPQQSAADKAKIDDARRLAQETAKALDGVLQNEILVWQAIDELRAAQAEAQEKQTAAVQAAVDQSAVVQAPMDQSTVDPSTVGQSIVDDSAVDVSVVAKVAAERSRGEQGRAEEQPCA</sequence>
<comment type="caution">
    <text evidence="2">The sequence shown here is derived from an EMBL/GenBank/DDBJ whole genome shotgun (WGS) entry which is preliminary data.</text>
</comment>
<proteinExistence type="predicted"/>
<organism evidence="2 3">
    <name type="scientific">Nonomuraea fuscirosea</name>
    <dbReference type="NCBI Taxonomy" id="1291556"/>
    <lineage>
        <taxon>Bacteria</taxon>
        <taxon>Bacillati</taxon>
        <taxon>Actinomycetota</taxon>
        <taxon>Actinomycetes</taxon>
        <taxon>Streptosporangiales</taxon>
        <taxon>Streptosporangiaceae</taxon>
        <taxon>Nonomuraea</taxon>
    </lineage>
</organism>
<dbReference type="Proteomes" id="UP000238312">
    <property type="component" value="Unassembled WGS sequence"/>
</dbReference>
<accession>A0A2T0ML81</accession>
<gene>
    <name evidence="2" type="ORF">B0I32_123156</name>
</gene>
<reference evidence="2 3" key="1">
    <citation type="submission" date="2018-03" db="EMBL/GenBank/DDBJ databases">
        <title>Genomic Encyclopedia of Type Strains, Phase III (KMG-III): the genomes of soil and plant-associated and newly described type strains.</title>
        <authorList>
            <person name="Whitman W."/>
        </authorList>
    </citation>
    <scope>NUCLEOTIDE SEQUENCE [LARGE SCALE GENOMIC DNA]</scope>
    <source>
        <strain evidence="2 3">CGMCC 4.7104</strain>
    </source>
</reference>
<name>A0A2T0ML81_9ACTN</name>
<keyword evidence="3" id="KW-1185">Reference proteome</keyword>
<feature type="region of interest" description="Disordered" evidence="1">
    <location>
        <begin position="58"/>
        <end position="78"/>
    </location>
</feature>
<dbReference type="RefSeq" id="WP_181308393.1">
    <property type="nucleotide sequence ID" value="NZ_PVNG01000023.1"/>
</dbReference>
<dbReference type="EMBL" id="PVNG01000023">
    <property type="protein sequence ID" value="PRX58432.1"/>
    <property type="molecule type" value="Genomic_DNA"/>
</dbReference>
<evidence type="ECO:0000313" key="2">
    <source>
        <dbReference type="EMBL" id="PRX58432.1"/>
    </source>
</evidence>